<sequence length="141" mass="15690">MAKSRTSFIVFVLRALSISTVMIMGSANAQGESEPEVAITNEFSGCQPRVECAPYEDDVLFRLNEVYRFTFDVNPSETSISCTVQCVADDAPTSSLVSFVAATRGTSTKYFQWSIRSDGGYVQWLDANQTVIKSLRKKWSF</sequence>
<dbReference type="EMBL" id="CM035428">
    <property type="protein sequence ID" value="KAH7302216.1"/>
    <property type="molecule type" value="Genomic_DNA"/>
</dbReference>
<evidence type="ECO:0008006" key="4">
    <source>
        <dbReference type="Google" id="ProtNLM"/>
    </source>
</evidence>
<feature type="signal peptide" evidence="1">
    <location>
        <begin position="1"/>
        <end position="31"/>
    </location>
</feature>
<protein>
    <recommendedName>
        <fullName evidence="4">Secreted protein</fullName>
    </recommendedName>
</protein>
<dbReference type="Proteomes" id="UP000825935">
    <property type="component" value="Chromosome 23"/>
</dbReference>
<organism evidence="2 3">
    <name type="scientific">Ceratopteris richardii</name>
    <name type="common">Triangle waterfern</name>
    <dbReference type="NCBI Taxonomy" id="49495"/>
    <lineage>
        <taxon>Eukaryota</taxon>
        <taxon>Viridiplantae</taxon>
        <taxon>Streptophyta</taxon>
        <taxon>Embryophyta</taxon>
        <taxon>Tracheophyta</taxon>
        <taxon>Polypodiopsida</taxon>
        <taxon>Polypodiidae</taxon>
        <taxon>Polypodiales</taxon>
        <taxon>Pteridineae</taxon>
        <taxon>Pteridaceae</taxon>
        <taxon>Parkerioideae</taxon>
        <taxon>Ceratopteris</taxon>
    </lineage>
</organism>
<evidence type="ECO:0000256" key="1">
    <source>
        <dbReference type="SAM" id="SignalP"/>
    </source>
</evidence>
<gene>
    <name evidence="2" type="ORF">KP509_23G061200</name>
</gene>
<accession>A0A8T2S0F7</accession>
<proteinExistence type="predicted"/>
<keyword evidence="3" id="KW-1185">Reference proteome</keyword>
<evidence type="ECO:0000313" key="2">
    <source>
        <dbReference type="EMBL" id="KAH7302216.1"/>
    </source>
</evidence>
<keyword evidence="1" id="KW-0732">Signal</keyword>
<reference evidence="2 3" key="1">
    <citation type="submission" date="2021-08" db="EMBL/GenBank/DDBJ databases">
        <title>WGS assembly of Ceratopteris richardii.</title>
        <authorList>
            <person name="Marchant D.B."/>
            <person name="Chen G."/>
            <person name="Jenkins J."/>
            <person name="Shu S."/>
            <person name="Leebens-Mack J."/>
            <person name="Grimwood J."/>
            <person name="Schmutz J."/>
            <person name="Soltis P."/>
            <person name="Soltis D."/>
            <person name="Chen Z.-H."/>
        </authorList>
    </citation>
    <scope>NUCLEOTIDE SEQUENCE [LARGE SCALE GENOMIC DNA]</scope>
    <source>
        <strain evidence="2">Whitten #5841</strain>
        <tissue evidence="2">Leaf</tissue>
    </source>
</reference>
<dbReference type="AlphaFoldDB" id="A0A8T2S0F7"/>
<evidence type="ECO:0000313" key="3">
    <source>
        <dbReference type="Proteomes" id="UP000825935"/>
    </source>
</evidence>
<comment type="caution">
    <text evidence="2">The sequence shown here is derived from an EMBL/GenBank/DDBJ whole genome shotgun (WGS) entry which is preliminary data.</text>
</comment>
<feature type="chain" id="PRO_5035812803" description="Secreted protein" evidence="1">
    <location>
        <begin position="32"/>
        <end position="141"/>
    </location>
</feature>
<name>A0A8T2S0F7_CERRI</name>
<dbReference type="OrthoDB" id="10334603at2759"/>